<dbReference type="EMBL" id="MVBN01000002">
    <property type="protein sequence ID" value="OOK80147.1"/>
    <property type="molecule type" value="Genomic_DNA"/>
</dbReference>
<dbReference type="Proteomes" id="UP000188532">
    <property type="component" value="Unassembled WGS sequence"/>
</dbReference>
<proteinExistence type="predicted"/>
<organism evidence="1 2">
    <name type="scientific">Mycobacterium kansasii</name>
    <dbReference type="NCBI Taxonomy" id="1768"/>
    <lineage>
        <taxon>Bacteria</taxon>
        <taxon>Bacillati</taxon>
        <taxon>Actinomycetota</taxon>
        <taxon>Actinomycetes</taxon>
        <taxon>Mycobacteriales</taxon>
        <taxon>Mycobacteriaceae</taxon>
        <taxon>Mycobacterium</taxon>
    </lineage>
</organism>
<dbReference type="AlphaFoldDB" id="A0A1V3XLR1"/>
<name>A0A1V3XLR1_MYCKA</name>
<gene>
    <name evidence="1" type="ORF">BZL29_2644</name>
</gene>
<comment type="caution">
    <text evidence="1">The sequence shown here is derived from an EMBL/GenBank/DDBJ whole genome shotgun (WGS) entry which is preliminary data.</text>
</comment>
<sequence>MSCYHAHAPNSAEVAAGTGLAHCDIRLCWPCNIRISYLTTA</sequence>
<evidence type="ECO:0000313" key="1">
    <source>
        <dbReference type="EMBL" id="OOK80147.1"/>
    </source>
</evidence>
<accession>A0A1V3XLR1</accession>
<reference evidence="1 2" key="1">
    <citation type="submission" date="2017-02" db="EMBL/GenBank/DDBJ databases">
        <title>Complete genome sequences of Mycobacterium kansasii strains isolated from rhesus macaques.</title>
        <authorList>
            <person name="Panda A."/>
            <person name="Nagaraj S."/>
            <person name="Zhao X."/>
            <person name="Tettelin H."/>
            <person name="Detolla L.J."/>
        </authorList>
    </citation>
    <scope>NUCLEOTIDE SEQUENCE [LARGE SCALE GENOMIC DNA]</scope>
    <source>
        <strain evidence="1 2">11-3469</strain>
    </source>
</reference>
<protein>
    <submittedName>
        <fullName evidence="1">Uncharacterized protein</fullName>
    </submittedName>
</protein>
<evidence type="ECO:0000313" key="2">
    <source>
        <dbReference type="Proteomes" id="UP000188532"/>
    </source>
</evidence>